<proteinExistence type="inferred from homology"/>
<evidence type="ECO:0000256" key="6">
    <source>
        <dbReference type="RuleBase" id="RU368003"/>
    </source>
</evidence>
<dbReference type="GO" id="GO:0003723">
    <property type="term" value="F:RNA binding"/>
    <property type="evidence" value="ECO:0007669"/>
    <property type="project" value="UniProtKB-UniRule"/>
</dbReference>
<dbReference type="InterPro" id="IPR007146">
    <property type="entry name" value="Sas10/Utp3/C1D"/>
</dbReference>
<dbReference type="STRING" id="74649.A0A2P6PY72"/>
<dbReference type="EMBL" id="PDCK01000044">
    <property type="protein sequence ID" value="PRQ26880.1"/>
    <property type="molecule type" value="Genomic_DNA"/>
</dbReference>
<evidence type="ECO:0000256" key="3">
    <source>
        <dbReference type="ARBA" id="ARBA00022552"/>
    </source>
</evidence>
<protein>
    <recommendedName>
        <fullName evidence="6">Nuclear nucleic acid-binding protein C1D</fullName>
    </recommendedName>
</protein>
<comment type="subunit">
    <text evidence="6">Monomer and homodimer.</text>
</comment>
<sequence>MEGSSSSSSSMVIPDSVMESVKRSMGHVEQVGAELPQFLALCSDPQVLAQLPPLQRAHSLLLLSNLTTTLFTLRLRCSGVYDDDHRVNTELERLKLYQEKLQRFIDLSKAPLRPSTTLNYQAATRFIEHSLPDLTQDQRQGMRDISKAEGKKMKHLERNVQKKRKYESPNRQSVQSAAKDFLEKAARELLGDDNGGLKGPLRAEFSDRDNLNLD</sequence>
<feature type="region of interest" description="Disordered" evidence="7">
    <location>
        <begin position="189"/>
        <end position="214"/>
    </location>
</feature>
<name>A0A2P6PY72_ROSCH</name>
<reference evidence="8 9" key="1">
    <citation type="journal article" date="2018" name="Nat. Genet.">
        <title>The Rosa genome provides new insights in the design of modern roses.</title>
        <authorList>
            <person name="Bendahmane M."/>
        </authorList>
    </citation>
    <scope>NUCLEOTIDE SEQUENCE [LARGE SCALE GENOMIC DNA]</scope>
    <source>
        <strain evidence="9">cv. Old Blush</strain>
    </source>
</reference>
<dbReference type="OrthoDB" id="1421013at2759"/>
<comment type="function">
    <text evidence="6">Plays a role in the recruitment of the exosome to pre-rRNA to mediate the 3'-5' end processing of the 5.8S rRNA.</text>
</comment>
<evidence type="ECO:0000313" key="8">
    <source>
        <dbReference type="EMBL" id="PRQ26880.1"/>
    </source>
</evidence>
<keyword evidence="5 6" id="KW-0539">Nucleus</keyword>
<organism evidence="8 9">
    <name type="scientific">Rosa chinensis</name>
    <name type="common">China rose</name>
    <dbReference type="NCBI Taxonomy" id="74649"/>
    <lineage>
        <taxon>Eukaryota</taxon>
        <taxon>Viridiplantae</taxon>
        <taxon>Streptophyta</taxon>
        <taxon>Embryophyta</taxon>
        <taxon>Tracheophyta</taxon>
        <taxon>Spermatophyta</taxon>
        <taxon>Magnoliopsida</taxon>
        <taxon>eudicotyledons</taxon>
        <taxon>Gunneridae</taxon>
        <taxon>Pentapetalae</taxon>
        <taxon>rosids</taxon>
        <taxon>fabids</taxon>
        <taxon>Rosales</taxon>
        <taxon>Rosaceae</taxon>
        <taxon>Rosoideae</taxon>
        <taxon>Rosoideae incertae sedis</taxon>
        <taxon>Rosa</taxon>
    </lineage>
</organism>
<dbReference type="GO" id="GO:0005730">
    <property type="term" value="C:nucleolus"/>
    <property type="evidence" value="ECO:0007669"/>
    <property type="project" value="UniProtKB-SubCell"/>
</dbReference>
<dbReference type="Gramene" id="PRQ26880">
    <property type="protein sequence ID" value="PRQ26880"/>
    <property type="gene ID" value="RchiOBHm_Chr6g0299361"/>
</dbReference>
<gene>
    <name evidence="8" type="ORF">RchiOBHm_Chr6g0299361</name>
</gene>
<dbReference type="OMA" id="QRENMRN"/>
<dbReference type="AlphaFoldDB" id="A0A2P6PY72"/>
<dbReference type="GO" id="GO:0000460">
    <property type="term" value="P:maturation of 5.8S rRNA"/>
    <property type="evidence" value="ECO:0007669"/>
    <property type="project" value="TreeGrafter"/>
</dbReference>
<comment type="similarity">
    <text evidence="2 6">Belongs to the C1D family.</text>
</comment>
<dbReference type="GO" id="GO:0010468">
    <property type="term" value="P:regulation of gene expression"/>
    <property type="evidence" value="ECO:0007669"/>
    <property type="project" value="TreeGrafter"/>
</dbReference>
<keyword evidence="3 6" id="KW-0698">rRNA processing</keyword>
<dbReference type="Pfam" id="PF04000">
    <property type="entry name" value="Sas10_Utp3"/>
    <property type="match status" value="1"/>
</dbReference>
<dbReference type="Proteomes" id="UP000238479">
    <property type="component" value="Chromosome 6"/>
</dbReference>
<dbReference type="PANTHER" id="PTHR15341">
    <property type="entry name" value="SUN-COR STEROID HORMONE RECEPTOR CO-REPRESSOR"/>
    <property type="match status" value="1"/>
</dbReference>
<evidence type="ECO:0000256" key="4">
    <source>
        <dbReference type="ARBA" id="ARBA00022884"/>
    </source>
</evidence>
<keyword evidence="6" id="KW-0963">Cytoplasm</keyword>
<evidence type="ECO:0000256" key="7">
    <source>
        <dbReference type="SAM" id="MobiDB-lite"/>
    </source>
</evidence>
<dbReference type="GO" id="GO:0000178">
    <property type="term" value="C:exosome (RNase complex)"/>
    <property type="evidence" value="ECO:0007669"/>
    <property type="project" value="TreeGrafter"/>
</dbReference>
<dbReference type="PANTHER" id="PTHR15341:SF3">
    <property type="entry name" value="NUCLEAR NUCLEIC ACID-BINDING PROTEIN C1D"/>
    <property type="match status" value="1"/>
</dbReference>
<accession>A0A2P6PY72</accession>
<feature type="compositionally biased region" description="Basic and acidic residues" evidence="7">
    <location>
        <begin position="140"/>
        <end position="160"/>
    </location>
</feature>
<dbReference type="GO" id="GO:0003677">
    <property type="term" value="F:DNA binding"/>
    <property type="evidence" value="ECO:0007669"/>
    <property type="project" value="UniProtKB-KW"/>
</dbReference>
<comment type="caution">
    <text evidence="8">The sequence shown here is derived from an EMBL/GenBank/DDBJ whole genome shotgun (WGS) entry which is preliminary data.</text>
</comment>
<evidence type="ECO:0000256" key="1">
    <source>
        <dbReference type="ARBA" id="ARBA00004123"/>
    </source>
</evidence>
<keyword evidence="4 6" id="KW-0694">RNA-binding</keyword>
<feature type="compositionally biased region" description="Basic and acidic residues" evidence="7">
    <location>
        <begin position="204"/>
        <end position="214"/>
    </location>
</feature>
<dbReference type="GO" id="GO:0005737">
    <property type="term" value="C:cytoplasm"/>
    <property type="evidence" value="ECO:0007669"/>
    <property type="project" value="UniProtKB-SubCell"/>
</dbReference>
<evidence type="ECO:0000256" key="2">
    <source>
        <dbReference type="ARBA" id="ARBA00009154"/>
    </source>
</evidence>
<keyword evidence="6" id="KW-0238">DNA-binding</keyword>
<keyword evidence="9" id="KW-1185">Reference proteome</keyword>
<dbReference type="InterPro" id="IPR011082">
    <property type="entry name" value="Exosome-assoc_fac/DNA_repair"/>
</dbReference>
<evidence type="ECO:0000256" key="5">
    <source>
        <dbReference type="ARBA" id="ARBA00023242"/>
    </source>
</evidence>
<feature type="region of interest" description="Disordered" evidence="7">
    <location>
        <begin position="131"/>
        <end position="176"/>
    </location>
</feature>
<evidence type="ECO:0000313" key="9">
    <source>
        <dbReference type="Proteomes" id="UP000238479"/>
    </source>
</evidence>
<comment type="subcellular location">
    <subcellularLocation>
        <location evidence="6">Cytoplasm</location>
    </subcellularLocation>
    <subcellularLocation>
        <location evidence="6">Nucleus</location>
        <location evidence="6">Nucleolus</location>
    </subcellularLocation>
    <subcellularLocation>
        <location evidence="1 6">Nucleus</location>
    </subcellularLocation>
</comment>